<sequence length="322" mass="37799">MANTTERIGVSYCSLRAAKMGWMFREQPIDDIGIDAHMERTDKDGKVQQLLALQIKSGESYFEENKGDYIVFRDIDDRQYNYWTTNTLPCIVVLYNPKNDMCIWKKLTAKTIKKTCGGTGKGYYVHVPVNQEFLNEMSNTLLLTFTNLPEHMTNYNFLLSQKKFMQIIKAGGIVKLHSKEWVNKCSSRGETELIVDDGNTIKTYSYPYWFPYTLYTDVFPRLFPWANFSVDKDFYEETDEALWRELNCYYDKEDDEWVVVGDSFEEFRESLDPMRYIDHVGEVAEYMFTLSLNELGESFLKIDKFVSQPHPYSRTRPNGKEI</sequence>
<dbReference type="Proteomes" id="UP000260717">
    <property type="component" value="Unassembled WGS sequence"/>
</dbReference>
<dbReference type="EMBL" id="QSTI01000015">
    <property type="protein sequence ID" value="RGM47929.1"/>
    <property type="molecule type" value="Genomic_DNA"/>
</dbReference>
<reference evidence="2 3" key="1">
    <citation type="submission" date="2018-08" db="EMBL/GenBank/DDBJ databases">
        <title>A genome reference for cultivated species of the human gut microbiota.</title>
        <authorList>
            <person name="Zou Y."/>
            <person name="Xue W."/>
            <person name="Luo G."/>
        </authorList>
    </citation>
    <scope>NUCLEOTIDE SEQUENCE [LARGE SCALE GENOMIC DNA]</scope>
    <source>
        <strain evidence="2 3">OM08-12AT</strain>
    </source>
</reference>
<dbReference type="AlphaFoldDB" id="A0A3E4X029"/>
<dbReference type="RefSeq" id="WP_117715162.1">
    <property type="nucleotide sequence ID" value="NZ_QSTI01000015.1"/>
</dbReference>
<organism evidence="2 3">
    <name type="scientific">Agathobacter rectalis</name>
    <dbReference type="NCBI Taxonomy" id="39491"/>
    <lineage>
        <taxon>Bacteria</taxon>
        <taxon>Bacillati</taxon>
        <taxon>Bacillota</taxon>
        <taxon>Clostridia</taxon>
        <taxon>Lachnospirales</taxon>
        <taxon>Lachnospiraceae</taxon>
        <taxon>Agathobacter</taxon>
    </lineage>
</organism>
<name>A0A3E4X029_9FIRM</name>
<dbReference type="InterPro" id="IPR025375">
    <property type="entry name" value="DUF4365"/>
</dbReference>
<evidence type="ECO:0000259" key="1">
    <source>
        <dbReference type="Pfam" id="PF14280"/>
    </source>
</evidence>
<comment type="caution">
    <text evidence="2">The sequence shown here is derived from an EMBL/GenBank/DDBJ whole genome shotgun (WGS) entry which is preliminary data.</text>
</comment>
<proteinExistence type="predicted"/>
<evidence type="ECO:0000313" key="2">
    <source>
        <dbReference type="EMBL" id="RGM47929.1"/>
    </source>
</evidence>
<dbReference type="Pfam" id="PF14280">
    <property type="entry name" value="DUF4365"/>
    <property type="match status" value="1"/>
</dbReference>
<evidence type="ECO:0000313" key="3">
    <source>
        <dbReference type="Proteomes" id="UP000260717"/>
    </source>
</evidence>
<protein>
    <submittedName>
        <fullName evidence="2">DUF4365 domain-containing protein</fullName>
    </submittedName>
</protein>
<gene>
    <name evidence="2" type="ORF">DXC13_09820</name>
</gene>
<accession>A0A3E4X029</accession>
<feature type="domain" description="DUF4365" evidence="1">
    <location>
        <begin position="6"/>
        <end position="140"/>
    </location>
</feature>